<comment type="caution">
    <text evidence="6">The sequence shown here is derived from an EMBL/GenBank/DDBJ whole genome shotgun (WGS) entry which is preliminary data.</text>
</comment>
<evidence type="ECO:0000256" key="3">
    <source>
        <dbReference type="ARBA" id="ARBA00022679"/>
    </source>
</evidence>
<keyword evidence="7" id="KW-1185">Reference proteome</keyword>
<protein>
    <submittedName>
        <fullName evidence="6">Glycosyl transferase</fullName>
    </submittedName>
</protein>
<dbReference type="Pfam" id="PF13579">
    <property type="entry name" value="Glyco_trans_4_4"/>
    <property type="match status" value="1"/>
</dbReference>
<feature type="domain" description="Glycosyltransferase subfamily 4-like N-terminal" evidence="5">
    <location>
        <begin position="58"/>
        <end position="228"/>
    </location>
</feature>
<evidence type="ECO:0000313" key="6">
    <source>
        <dbReference type="EMBL" id="GII78707.1"/>
    </source>
</evidence>
<dbReference type="Pfam" id="PF00534">
    <property type="entry name" value="Glycos_transf_1"/>
    <property type="match status" value="1"/>
</dbReference>
<dbReference type="AlphaFoldDB" id="A0A919R2Y1"/>
<dbReference type="PANTHER" id="PTHR12526:SF640">
    <property type="entry name" value="COLANIC ACID BIOSYNTHESIS GLYCOSYLTRANSFERASE WCAL-RELATED"/>
    <property type="match status" value="1"/>
</dbReference>
<evidence type="ECO:0000256" key="2">
    <source>
        <dbReference type="ARBA" id="ARBA00022676"/>
    </source>
</evidence>
<dbReference type="InterPro" id="IPR028098">
    <property type="entry name" value="Glyco_trans_4-like_N"/>
</dbReference>
<dbReference type="Proteomes" id="UP000655287">
    <property type="component" value="Unassembled WGS sequence"/>
</dbReference>
<dbReference type="InterPro" id="IPR001296">
    <property type="entry name" value="Glyco_trans_1"/>
</dbReference>
<proteinExistence type="inferred from homology"/>
<keyword evidence="2" id="KW-0328">Glycosyltransferase</keyword>
<dbReference type="Gene3D" id="3.40.50.2000">
    <property type="entry name" value="Glycogen Phosphorylase B"/>
    <property type="match status" value="2"/>
</dbReference>
<dbReference type="SUPFAM" id="SSF53756">
    <property type="entry name" value="UDP-Glycosyltransferase/glycogen phosphorylase"/>
    <property type="match status" value="1"/>
</dbReference>
<evidence type="ECO:0000259" key="4">
    <source>
        <dbReference type="Pfam" id="PF00534"/>
    </source>
</evidence>
<evidence type="ECO:0000259" key="5">
    <source>
        <dbReference type="Pfam" id="PF13579"/>
    </source>
</evidence>
<keyword evidence="3 6" id="KW-0808">Transferase</keyword>
<dbReference type="GO" id="GO:0016757">
    <property type="term" value="F:glycosyltransferase activity"/>
    <property type="evidence" value="ECO:0007669"/>
    <property type="project" value="UniProtKB-KW"/>
</dbReference>
<organism evidence="6 7">
    <name type="scientific">Sphaerisporangium rufum</name>
    <dbReference type="NCBI Taxonomy" id="1381558"/>
    <lineage>
        <taxon>Bacteria</taxon>
        <taxon>Bacillati</taxon>
        <taxon>Actinomycetota</taxon>
        <taxon>Actinomycetes</taxon>
        <taxon>Streptosporangiales</taxon>
        <taxon>Streptosporangiaceae</taxon>
        <taxon>Sphaerisporangium</taxon>
    </lineage>
</organism>
<evidence type="ECO:0000256" key="1">
    <source>
        <dbReference type="ARBA" id="ARBA00009481"/>
    </source>
</evidence>
<sequence length="439" mass="47036">MTKYRIRKHFHAARGGTGEYENPAARFEGVTRHNAREAAAPPDGRIRVMEIIARLNVGGPATQISGILRGLNREEFDHRLYTGQVDGEEFDDLLLRRAPAGPGAPGVHHVPGLGRSIRPTDDLRALAHLTAAIRRFRPHVVHTRTAKAGALGRIAALLSGVRPARVHTFHGHLLHGHFTGHRLRAYVWTERRLASVTDRLVSVGERVRDELLAAGVGRPEQYVVIPPGVRCDRTATRSAARATLGLPQEGPVVAFVGRLTRIKRPDRLIATARAVLPEVPGCRFVVCGGGELAGLVAQAAAALPGAFLPLGWRADTHTVYAAADVVLLTSDSEGTPLTLIEAGMAGVPVVATRVGSVAEVVLDGRTGLLAGTDAGELARQVVRLLADPALAHRLGEEGRRFTTGRFSTRRLVADTEALYRAVAAVDGRRGTGRRAEVKA</sequence>
<dbReference type="EMBL" id="BOOU01000052">
    <property type="protein sequence ID" value="GII78707.1"/>
    <property type="molecule type" value="Genomic_DNA"/>
</dbReference>
<accession>A0A919R2Y1</accession>
<dbReference type="PANTHER" id="PTHR12526">
    <property type="entry name" value="GLYCOSYLTRANSFERASE"/>
    <property type="match status" value="1"/>
</dbReference>
<gene>
    <name evidence="6" type="ORF">Sru01_36890</name>
</gene>
<reference evidence="6" key="1">
    <citation type="submission" date="2021-01" db="EMBL/GenBank/DDBJ databases">
        <title>Whole genome shotgun sequence of Sphaerisporangium rufum NBRC 109079.</title>
        <authorList>
            <person name="Komaki H."/>
            <person name="Tamura T."/>
        </authorList>
    </citation>
    <scope>NUCLEOTIDE SEQUENCE</scope>
    <source>
        <strain evidence="6">NBRC 109079</strain>
    </source>
</reference>
<evidence type="ECO:0000313" key="7">
    <source>
        <dbReference type="Proteomes" id="UP000655287"/>
    </source>
</evidence>
<feature type="domain" description="Glycosyl transferase family 1" evidence="4">
    <location>
        <begin position="239"/>
        <end position="400"/>
    </location>
</feature>
<comment type="similarity">
    <text evidence="1">Belongs to the glycosyltransferase group 1 family. Glycosyltransferase 4 subfamily.</text>
</comment>
<name>A0A919R2Y1_9ACTN</name>